<sequence>MLKPHRIGIARRIPHIYWSCILWLASKQSVVLSPEEEFFRDTSRRWIFNEPDRLNERYVKFQPAELQRIAGQVLQQDFCPEIIKLAEGGFNKVFHLRTKSGREVATIEFLRTVLKLPVPEILDYSATSDNPVGAEYILMERVEGKSLASRWLSLTTDDVKHVMSQYKRDLDGRTQIPVVDEFVIGPVSARQFWHGERSRMEIDRGSWLSTVDCITSAARREIAVIQQHAKPQPRHTFLLPTKHDIHPSEHISLLSGFLELSPHLVKPGPFSTPTLRHPDLSLSNIFLALGASDIVSIIDWQDAVIFPRFMQAGYPAFCEHDFSKLQSLNIPSLPDDFDDMSLEEQRRPINIFRLEEANLYYTAATGVHNEQHMDVLRRPYLGMQQYLLKQTGYPWDADVINLRAALVGITTPSVWSKISSAPCPVEFSDQEREAALAESQEWNESEQLLARVREHLGIDLEGGTEAENFERAVEGNRRFRLEMVRQAEPGQEDICWRNWPYKDDGDNSEPPSLVER</sequence>
<reference evidence="2 3" key="1">
    <citation type="submission" date="2024-07" db="EMBL/GenBank/DDBJ databases">
        <title>Section-level genome sequencing and comparative genomics of Aspergillus sections Usti and Cavernicolus.</title>
        <authorList>
            <consortium name="Lawrence Berkeley National Laboratory"/>
            <person name="Nybo J.L."/>
            <person name="Vesth T.C."/>
            <person name="Theobald S."/>
            <person name="Frisvad J.C."/>
            <person name="Larsen T.O."/>
            <person name="Kjaerboelling I."/>
            <person name="Rothschild-Mancinelli K."/>
            <person name="Lyhne E.K."/>
            <person name="Kogle M.E."/>
            <person name="Barry K."/>
            <person name="Clum A."/>
            <person name="Na H."/>
            <person name="Ledsgaard L."/>
            <person name="Lin J."/>
            <person name="Lipzen A."/>
            <person name="Kuo A."/>
            <person name="Riley R."/>
            <person name="Mondo S."/>
            <person name="Labutti K."/>
            <person name="Haridas S."/>
            <person name="Pangalinan J."/>
            <person name="Salamov A.A."/>
            <person name="Simmons B.A."/>
            <person name="Magnuson J.K."/>
            <person name="Chen J."/>
            <person name="Drula E."/>
            <person name="Henrissat B."/>
            <person name="Wiebenga A."/>
            <person name="Lubbers R.J."/>
            <person name="Gomes A.C."/>
            <person name="Makela M.R."/>
            <person name="Stajich J."/>
            <person name="Grigoriev I.V."/>
            <person name="Mortensen U.H."/>
            <person name="De Vries R.P."/>
            <person name="Baker S.E."/>
            <person name="Andersen M.R."/>
        </authorList>
    </citation>
    <scope>NUCLEOTIDE SEQUENCE [LARGE SCALE GENOMIC DNA]</scope>
    <source>
        <strain evidence="2 3">CBS 209.92</strain>
    </source>
</reference>
<dbReference type="PANTHER" id="PTHR36091:SF2">
    <property type="entry name" value="AMINOGLYCOSIDE PHOSPHOTRANSFERASE DOMAIN-CONTAINING PROTEIN"/>
    <property type="match status" value="1"/>
</dbReference>
<accession>A0ABR4FRS3</accession>
<evidence type="ECO:0000256" key="1">
    <source>
        <dbReference type="SAM" id="MobiDB-lite"/>
    </source>
</evidence>
<keyword evidence="3" id="KW-1185">Reference proteome</keyword>
<comment type="caution">
    <text evidence="2">The sequence shown here is derived from an EMBL/GenBank/DDBJ whole genome shotgun (WGS) entry which is preliminary data.</text>
</comment>
<dbReference type="InterPro" id="IPR011009">
    <property type="entry name" value="Kinase-like_dom_sf"/>
</dbReference>
<dbReference type="InterPro" id="IPR051035">
    <property type="entry name" value="Mito_inheritance_9"/>
</dbReference>
<dbReference type="SUPFAM" id="SSF56112">
    <property type="entry name" value="Protein kinase-like (PK-like)"/>
    <property type="match status" value="1"/>
</dbReference>
<feature type="region of interest" description="Disordered" evidence="1">
    <location>
        <begin position="497"/>
        <end position="516"/>
    </location>
</feature>
<dbReference type="EMBL" id="JBFTWV010000129">
    <property type="protein sequence ID" value="KAL2785945.1"/>
    <property type="molecule type" value="Genomic_DNA"/>
</dbReference>
<organism evidence="2 3">
    <name type="scientific">Aspergillus keveii</name>
    <dbReference type="NCBI Taxonomy" id="714993"/>
    <lineage>
        <taxon>Eukaryota</taxon>
        <taxon>Fungi</taxon>
        <taxon>Dikarya</taxon>
        <taxon>Ascomycota</taxon>
        <taxon>Pezizomycotina</taxon>
        <taxon>Eurotiomycetes</taxon>
        <taxon>Eurotiomycetidae</taxon>
        <taxon>Eurotiales</taxon>
        <taxon>Aspergillaceae</taxon>
        <taxon>Aspergillus</taxon>
        <taxon>Aspergillus subgen. Nidulantes</taxon>
    </lineage>
</organism>
<dbReference type="PANTHER" id="PTHR36091">
    <property type="entry name" value="ALTERED INHERITANCE OF MITOCHONDRIA PROTEIN 9, MITOCHONDRIAL"/>
    <property type="match status" value="1"/>
</dbReference>
<evidence type="ECO:0000313" key="3">
    <source>
        <dbReference type="Proteomes" id="UP001610563"/>
    </source>
</evidence>
<evidence type="ECO:0008006" key="4">
    <source>
        <dbReference type="Google" id="ProtNLM"/>
    </source>
</evidence>
<protein>
    <recommendedName>
        <fullName evidence="4">Mitochondria protein Fmp29</fullName>
    </recommendedName>
</protein>
<dbReference type="Proteomes" id="UP001610563">
    <property type="component" value="Unassembled WGS sequence"/>
</dbReference>
<proteinExistence type="predicted"/>
<gene>
    <name evidence="2" type="ORF">BJX66DRAFT_328911</name>
</gene>
<evidence type="ECO:0000313" key="2">
    <source>
        <dbReference type="EMBL" id="KAL2785945.1"/>
    </source>
</evidence>
<name>A0ABR4FRS3_9EURO</name>